<dbReference type="CDD" id="cd12432">
    <property type="entry name" value="RRM_ACINU"/>
    <property type="match status" value="1"/>
</dbReference>
<evidence type="ECO:0000259" key="3">
    <source>
        <dbReference type="PROSITE" id="PS50102"/>
    </source>
</evidence>
<evidence type="ECO:0000313" key="6">
    <source>
        <dbReference type="Proteomes" id="UP000726737"/>
    </source>
</evidence>
<dbReference type="PROSITE" id="PS50102">
    <property type="entry name" value="RRM"/>
    <property type="match status" value="1"/>
</dbReference>
<proteinExistence type="predicted"/>
<dbReference type="GO" id="GO:0003723">
    <property type="term" value="F:RNA binding"/>
    <property type="evidence" value="ECO:0007669"/>
    <property type="project" value="UniProtKB-UniRule"/>
</dbReference>
<feature type="domain" description="SAP" evidence="4">
    <location>
        <begin position="4"/>
        <end position="38"/>
    </location>
</feature>
<dbReference type="InterPro" id="IPR003034">
    <property type="entry name" value="SAP_dom"/>
</dbReference>
<dbReference type="Proteomes" id="UP000726737">
    <property type="component" value="Unassembled WGS sequence"/>
</dbReference>
<feature type="domain" description="RRM" evidence="3">
    <location>
        <begin position="337"/>
        <end position="406"/>
    </location>
</feature>
<feature type="compositionally biased region" description="Low complexity" evidence="2">
    <location>
        <begin position="72"/>
        <end position="102"/>
    </location>
</feature>
<feature type="compositionally biased region" description="Basic and acidic residues" evidence="2">
    <location>
        <begin position="148"/>
        <end position="182"/>
    </location>
</feature>
<name>A0A9P6TWN9_9FUNG</name>
<keyword evidence="1" id="KW-0694">RNA-binding</keyword>
<feature type="region of interest" description="Disordered" evidence="2">
    <location>
        <begin position="38"/>
        <end position="279"/>
    </location>
</feature>
<dbReference type="OrthoDB" id="5348404at2759"/>
<dbReference type="InterPro" id="IPR035979">
    <property type="entry name" value="RBD_domain_sf"/>
</dbReference>
<dbReference type="InterPro" id="IPR036361">
    <property type="entry name" value="SAP_dom_sf"/>
</dbReference>
<dbReference type="Gene3D" id="3.30.70.330">
    <property type="match status" value="1"/>
</dbReference>
<accession>A0A9P6TWN9</accession>
<sequence length="515" mass="55218">MIDPNTLKVTELKAELNARGLSTKGLKKELVARLEEAIATEGTTDAPAESASEPDVAPKETSMDESKDMDTTESTSANTAEEAQKIAQVVEPVAEPKAAPAETDILKAPVPVPADPDSAPTNEIQSTIALEPVVGTPTLSQEGLVDTDITKEGQENDSKKRSRDTDSSTDQHRSASEAHTLEKNAPAKRLKTLEINRNESEKIAAAVKESVEADARRRSAAPSPSPAPMRPVSIASVSTATESATPAPEGSSNQSAPVPKSPTEDRRSGGAVSGRRLDARAIMERQIKLAAMDRQPEGSGKPSAMSPTTSKPTEAIIEEVATEEAAPVATLPAETTRSLAITNFVRPLTVNQVKRKLSEFGEVEVLWMDSIRTHCYVIFKETSSAEKAYSQIKGQIFPKETGRPLEPHFITVEAATRSIAAAEEAQKSGKRPVIYTGKEPIVPKPGAPITIRKDDVEVIFKRNKAEHAQVVQPTELFKMTKTQPALYYKAVKEPPVSVRSSTPSTETTPAVAEAN</sequence>
<comment type="caution">
    <text evidence="5">The sequence shown here is derived from an EMBL/GenBank/DDBJ whole genome shotgun (WGS) entry which is preliminary data.</text>
</comment>
<dbReference type="InterPro" id="IPR000504">
    <property type="entry name" value="RRM_dom"/>
</dbReference>
<dbReference type="SUPFAM" id="SSF68906">
    <property type="entry name" value="SAP domain"/>
    <property type="match status" value="1"/>
</dbReference>
<dbReference type="PROSITE" id="PS50800">
    <property type="entry name" value="SAP"/>
    <property type="match status" value="1"/>
</dbReference>
<dbReference type="SMART" id="SM00513">
    <property type="entry name" value="SAP"/>
    <property type="match status" value="1"/>
</dbReference>
<dbReference type="AlphaFoldDB" id="A0A9P6TWN9"/>
<organism evidence="5 6">
    <name type="scientific">Mortierella polycephala</name>
    <dbReference type="NCBI Taxonomy" id="41804"/>
    <lineage>
        <taxon>Eukaryota</taxon>
        <taxon>Fungi</taxon>
        <taxon>Fungi incertae sedis</taxon>
        <taxon>Mucoromycota</taxon>
        <taxon>Mortierellomycotina</taxon>
        <taxon>Mortierellomycetes</taxon>
        <taxon>Mortierellales</taxon>
        <taxon>Mortierellaceae</taxon>
        <taxon>Mortierella</taxon>
    </lineage>
</organism>
<keyword evidence="6" id="KW-1185">Reference proteome</keyword>
<dbReference type="Gene3D" id="1.10.720.30">
    <property type="entry name" value="SAP domain"/>
    <property type="match status" value="1"/>
</dbReference>
<dbReference type="PANTHER" id="PTHR47031">
    <property type="entry name" value="SAP DNA-BINDING DOMAIN-CONTAINING PROTEIN"/>
    <property type="match status" value="1"/>
</dbReference>
<evidence type="ECO:0000256" key="2">
    <source>
        <dbReference type="SAM" id="MobiDB-lite"/>
    </source>
</evidence>
<dbReference type="InterPro" id="IPR012677">
    <property type="entry name" value="Nucleotide-bd_a/b_plait_sf"/>
</dbReference>
<dbReference type="SUPFAM" id="SSF54928">
    <property type="entry name" value="RNA-binding domain, RBD"/>
    <property type="match status" value="1"/>
</dbReference>
<feature type="region of interest" description="Disordered" evidence="2">
    <location>
        <begin position="292"/>
        <end position="311"/>
    </location>
</feature>
<dbReference type="Pfam" id="PF02037">
    <property type="entry name" value="SAP"/>
    <property type="match status" value="1"/>
</dbReference>
<protein>
    <recommendedName>
        <fullName evidence="7">SAP domain-containing protein</fullName>
    </recommendedName>
</protein>
<feature type="compositionally biased region" description="Polar residues" evidence="2">
    <location>
        <begin position="235"/>
        <end position="256"/>
    </location>
</feature>
<feature type="compositionally biased region" description="Basic and acidic residues" evidence="2">
    <location>
        <begin position="56"/>
        <end position="70"/>
    </location>
</feature>
<evidence type="ECO:0000313" key="5">
    <source>
        <dbReference type="EMBL" id="KAG0250420.1"/>
    </source>
</evidence>
<dbReference type="InterPro" id="IPR034257">
    <property type="entry name" value="Acinus_RRM"/>
</dbReference>
<feature type="compositionally biased region" description="Basic and acidic residues" evidence="2">
    <location>
        <begin position="191"/>
        <end position="202"/>
    </location>
</feature>
<reference evidence="5" key="1">
    <citation type="journal article" date="2020" name="Fungal Divers.">
        <title>Resolving the Mortierellaceae phylogeny through synthesis of multi-gene phylogenetics and phylogenomics.</title>
        <authorList>
            <person name="Vandepol N."/>
            <person name="Liber J."/>
            <person name="Desiro A."/>
            <person name="Na H."/>
            <person name="Kennedy M."/>
            <person name="Barry K."/>
            <person name="Grigoriev I.V."/>
            <person name="Miller A.N."/>
            <person name="O'Donnell K."/>
            <person name="Stajich J.E."/>
            <person name="Bonito G."/>
        </authorList>
    </citation>
    <scope>NUCLEOTIDE SEQUENCE</scope>
    <source>
        <strain evidence="5">KOD948</strain>
    </source>
</reference>
<evidence type="ECO:0000259" key="4">
    <source>
        <dbReference type="PROSITE" id="PS50800"/>
    </source>
</evidence>
<dbReference type="PANTHER" id="PTHR47031:SF3">
    <property type="entry name" value="SAP DOMAIN-CONTAINING PROTEIN"/>
    <property type="match status" value="1"/>
</dbReference>
<feature type="region of interest" description="Disordered" evidence="2">
    <location>
        <begin position="493"/>
        <end position="515"/>
    </location>
</feature>
<dbReference type="EMBL" id="JAAAJA010000688">
    <property type="protein sequence ID" value="KAG0250420.1"/>
    <property type="molecule type" value="Genomic_DNA"/>
</dbReference>
<evidence type="ECO:0000256" key="1">
    <source>
        <dbReference type="PROSITE-ProRule" id="PRU00176"/>
    </source>
</evidence>
<evidence type="ECO:0008006" key="7">
    <source>
        <dbReference type="Google" id="ProtNLM"/>
    </source>
</evidence>
<gene>
    <name evidence="5" type="ORF">BG011_008364</name>
</gene>